<proteinExistence type="predicted"/>
<dbReference type="RefSeq" id="XP_025426870.1">
    <property type="nucleotide sequence ID" value="XM_025570948.1"/>
</dbReference>
<gene>
    <name evidence="2" type="ORF">BP01DRAFT_190966</name>
</gene>
<dbReference type="OrthoDB" id="4508076at2759"/>
<keyword evidence="1" id="KW-0472">Membrane</keyword>
<dbReference type="AlphaFoldDB" id="A0A318ZKX5"/>
<keyword evidence="3" id="KW-1185">Reference proteome</keyword>
<evidence type="ECO:0000256" key="1">
    <source>
        <dbReference type="SAM" id="Phobius"/>
    </source>
</evidence>
<feature type="transmembrane region" description="Helical" evidence="1">
    <location>
        <begin position="12"/>
        <end position="30"/>
    </location>
</feature>
<keyword evidence="1" id="KW-1133">Transmembrane helix</keyword>
<name>A0A318ZKX5_9EURO</name>
<dbReference type="EMBL" id="KZ821274">
    <property type="protein sequence ID" value="PYH40888.1"/>
    <property type="molecule type" value="Genomic_DNA"/>
</dbReference>
<evidence type="ECO:0000313" key="3">
    <source>
        <dbReference type="Proteomes" id="UP000248349"/>
    </source>
</evidence>
<feature type="transmembrane region" description="Helical" evidence="1">
    <location>
        <begin position="37"/>
        <end position="56"/>
    </location>
</feature>
<dbReference type="GeneID" id="37072176"/>
<evidence type="ECO:0000313" key="2">
    <source>
        <dbReference type="EMBL" id="PYH40888.1"/>
    </source>
</evidence>
<sequence length="195" mass="22295">MRYLPTVRRADGSYVVAMPSSVLLCFILFSRCARASFSFLVFVYFLSFMIFVYLIFPFPKFFYFPLSETVNGIIIRLDIIIAILPSPRLPDPTKLNKELALETELVQFWFSTSSASTPSFFLSSSCYLYPTILSSRVPLVYPVLFFFFPLFLSSPPSPPPFVLSLLFLIRFLHDQRAIGATYTSGCQPFTLLYSL</sequence>
<protein>
    <submittedName>
        <fullName evidence="2">Uncharacterized protein</fullName>
    </submittedName>
</protein>
<reference evidence="2 3" key="1">
    <citation type="submission" date="2016-12" db="EMBL/GenBank/DDBJ databases">
        <title>The genomes of Aspergillus section Nigri reveals drivers in fungal speciation.</title>
        <authorList>
            <consortium name="DOE Joint Genome Institute"/>
            <person name="Vesth T.C."/>
            <person name="Nybo J."/>
            <person name="Theobald S."/>
            <person name="Brandl J."/>
            <person name="Frisvad J.C."/>
            <person name="Nielsen K.F."/>
            <person name="Lyhne E.K."/>
            <person name="Kogle M.E."/>
            <person name="Kuo A."/>
            <person name="Riley R."/>
            <person name="Clum A."/>
            <person name="Nolan M."/>
            <person name="Lipzen A."/>
            <person name="Salamov A."/>
            <person name="Henrissat B."/>
            <person name="Wiebenga A."/>
            <person name="De Vries R.P."/>
            <person name="Grigoriev I.V."/>
            <person name="Mortensen U.H."/>
            <person name="Andersen M.R."/>
            <person name="Baker S.E."/>
        </authorList>
    </citation>
    <scope>NUCLEOTIDE SEQUENCE [LARGE SCALE GENOMIC DNA]</scope>
    <source>
        <strain evidence="2 3">JOP 1030-1</strain>
    </source>
</reference>
<dbReference type="Proteomes" id="UP000248349">
    <property type="component" value="Unassembled WGS sequence"/>
</dbReference>
<organism evidence="2 3">
    <name type="scientific">Aspergillus saccharolyticus JOP 1030-1</name>
    <dbReference type="NCBI Taxonomy" id="1450539"/>
    <lineage>
        <taxon>Eukaryota</taxon>
        <taxon>Fungi</taxon>
        <taxon>Dikarya</taxon>
        <taxon>Ascomycota</taxon>
        <taxon>Pezizomycotina</taxon>
        <taxon>Eurotiomycetes</taxon>
        <taxon>Eurotiomycetidae</taxon>
        <taxon>Eurotiales</taxon>
        <taxon>Aspergillaceae</taxon>
        <taxon>Aspergillus</taxon>
        <taxon>Aspergillus subgen. Circumdati</taxon>
    </lineage>
</organism>
<accession>A0A318ZKX5</accession>
<keyword evidence="1" id="KW-0812">Transmembrane</keyword>